<feature type="chain" id="PRO_5047447794" evidence="5">
    <location>
        <begin position="29"/>
        <end position="411"/>
    </location>
</feature>
<keyword evidence="6" id="KW-0762">Sugar transport</keyword>
<dbReference type="SUPFAM" id="SSF53850">
    <property type="entry name" value="Periplasmic binding protein-like II"/>
    <property type="match status" value="1"/>
</dbReference>
<comment type="caution">
    <text evidence="6">The sequence shown here is derived from an EMBL/GenBank/DDBJ whole genome shotgun (WGS) entry which is preliminary data.</text>
</comment>
<keyword evidence="7" id="KW-1185">Reference proteome</keyword>
<sequence length="411" mass="44937">MTKNFMKLGLCAAAMMGSTMLGTLSVHAADKEITWIYCGDKIDPIHEKYIKEWESKNEGWKVSPEVVGWAQCQDKATTLAAAGTPASMAYVGSRTLKEFAQNDMIVPIPMTDEEKKSYYPNIVDTVTFDGTQWGTPVAFSTKALYWNKDLFKQAGLDPESPPKTWAEEIADAKAIKEKTGIAGYGLPAKTFDNTMHQFMHWVYTNNGQVIDADGKIVMDSPQVLAALQAYKDITPYSEEGPTAYEQNEVRAIFLDGKIGMMQSSSGAAKLLQDTKINWGVTTLPLGPDAKGPGTLLITDSLAVFKGSGVEDKAVEFAKYITSPGPQGEYELQGGAGLTPLRPSEKVDEFVKKDPYWQPFIDGITSGGPEPLFTDYRGFQNVMIQMVQSVVTGQAEPKAALEKASAALEEYK</sequence>
<protein>
    <submittedName>
        <fullName evidence="6">Multiple sugar transport system substrate-binding protein</fullName>
    </submittedName>
</protein>
<proteinExistence type="inferred from homology"/>
<dbReference type="InterPro" id="IPR006059">
    <property type="entry name" value="SBP"/>
</dbReference>
<gene>
    <name evidence="6" type="ORF">J2Z17_004472</name>
</gene>
<dbReference type="EMBL" id="JAGGJU010000014">
    <property type="protein sequence ID" value="MBP1853013.1"/>
    <property type="molecule type" value="Genomic_DNA"/>
</dbReference>
<evidence type="ECO:0000256" key="1">
    <source>
        <dbReference type="ARBA" id="ARBA00008520"/>
    </source>
</evidence>
<evidence type="ECO:0000313" key="7">
    <source>
        <dbReference type="Proteomes" id="UP000759443"/>
    </source>
</evidence>
<organism evidence="6 7">
    <name type="scientific">Rhizobium halophytocola</name>
    <dbReference type="NCBI Taxonomy" id="735519"/>
    <lineage>
        <taxon>Bacteria</taxon>
        <taxon>Pseudomonadati</taxon>
        <taxon>Pseudomonadota</taxon>
        <taxon>Alphaproteobacteria</taxon>
        <taxon>Hyphomicrobiales</taxon>
        <taxon>Rhizobiaceae</taxon>
        <taxon>Rhizobium/Agrobacterium group</taxon>
        <taxon>Rhizobium</taxon>
    </lineage>
</organism>
<accession>A0ABS4E529</accession>
<keyword evidence="4" id="KW-0574">Periplasm</keyword>
<dbReference type="PANTHER" id="PTHR30061:SF50">
    <property type="entry name" value="MALTOSE_MALTODEXTRIN-BINDING PERIPLASMIC PROTEIN"/>
    <property type="match status" value="1"/>
</dbReference>
<evidence type="ECO:0000256" key="2">
    <source>
        <dbReference type="ARBA" id="ARBA00022448"/>
    </source>
</evidence>
<dbReference type="PANTHER" id="PTHR30061">
    <property type="entry name" value="MALTOSE-BINDING PERIPLASMIC PROTEIN"/>
    <property type="match status" value="1"/>
</dbReference>
<keyword evidence="3 5" id="KW-0732">Signal</keyword>
<dbReference type="Proteomes" id="UP000759443">
    <property type="component" value="Unassembled WGS sequence"/>
</dbReference>
<dbReference type="CDD" id="cd14748">
    <property type="entry name" value="PBP2_UgpB"/>
    <property type="match status" value="1"/>
</dbReference>
<dbReference type="Pfam" id="PF01547">
    <property type="entry name" value="SBP_bac_1"/>
    <property type="match status" value="1"/>
</dbReference>
<comment type="similarity">
    <text evidence="1">Belongs to the bacterial solute-binding protein 1 family.</text>
</comment>
<name>A0ABS4E529_9HYPH</name>
<keyword evidence="2" id="KW-0813">Transport</keyword>
<feature type="signal peptide" evidence="5">
    <location>
        <begin position="1"/>
        <end position="28"/>
    </location>
</feature>
<evidence type="ECO:0000256" key="4">
    <source>
        <dbReference type="ARBA" id="ARBA00022764"/>
    </source>
</evidence>
<dbReference type="Gene3D" id="3.40.190.10">
    <property type="entry name" value="Periplasmic binding protein-like II"/>
    <property type="match status" value="1"/>
</dbReference>
<evidence type="ECO:0000256" key="3">
    <source>
        <dbReference type="ARBA" id="ARBA00022729"/>
    </source>
</evidence>
<evidence type="ECO:0000313" key="6">
    <source>
        <dbReference type="EMBL" id="MBP1853013.1"/>
    </source>
</evidence>
<reference evidence="6 7" key="1">
    <citation type="submission" date="2021-03" db="EMBL/GenBank/DDBJ databases">
        <title>Genomic Encyclopedia of Type Strains, Phase IV (KMG-IV): sequencing the most valuable type-strain genomes for metagenomic binning, comparative biology and taxonomic classification.</title>
        <authorList>
            <person name="Goeker M."/>
        </authorList>
    </citation>
    <scope>NUCLEOTIDE SEQUENCE [LARGE SCALE GENOMIC DNA]</scope>
    <source>
        <strain evidence="6 7">DSM 21600</strain>
    </source>
</reference>
<evidence type="ECO:0000256" key="5">
    <source>
        <dbReference type="SAM" id="SignalP"/>
    </source>
</evidence>